<dbReference type="AlphaFoldDB" id="D6TMP8"/>
<name>D6TMP8_KTERA</name>
<protein>
    <submittedName>
        <fullName evidence="2">Uncharacterized protein</fullName>
    </submittedName>
</protein>
<keyword evidence="1" id="KW-1133">Transmembrane helix</keyword>
<comment type="caution">
    <text evidence="2">The sequence shown here is derived from an EMBL/GenBank/DDBJ whole genome shotgun (WGS) entry which is preliminary data.</text>
</comment>
<proteinExistence type="predicted"/>
<evidence type="ECO:0000313" key="3">
    <source>
        <dbReference type="Proteomes" id="UP000004508"/>
    </source>
</evidence>
<evidence type="ECO:0000256" key="1">
    <source>
        <dbReference type="SAM" id="Phobius"/>
    </source>
</evidence>
<keyword evidence="1" id="KW-0472">Membrane</keyword>
<reference evidence="2 3" key="1">
    <citation type="journal article" date="2011" name="Stand. Genomic Sci.">
        <title>Non-contiguous finished genome sequence and contextual data of the filamentous soil bacterium Ktedonobacter racemifer type strain (SOSP1-21).</title>
        <authorList>
            <person name="Chang Y.J."/>
            <person name="Land M."/>
            <person name="Hauser L."/>
            <person name="Chertkov O."/>
            <person name="Del Rio T.G."/>
            <person name="Nolan M."/>
            <person name="Copeland A."/>
            <person name="Tice H."/>
            <person name="Cheng J.F."/>
            <person name="Lucas S."/>
            <person name="Han C."/>
            <person name="Goodwin L."/>
            <person name="Pitluck S."/>
            <person name="Ivanova N."/>
            <person name="Ovchinikova G."/>
            <person name="Pati A."/>
            <person name="Chen A."/>
            <person name="Palaniappan K."/>
            <person name="Mavromatis K."/>
            <person name="Liolios K."/>
            <person name="Brettin T."/>
            <person name="Fiebig A."/>
            <person name="Rohde M."/>
            <person name="Abt B."/>
            <person name="Goker M."/>
            <person name="Detter J.C."/>
            <person name="Woyke T."/>
            <person name="Bristow J."/>
            <person name="Eisen J.A."/>
            <person name="Markowitz V."/>
            <person name="Hugenholtz P."/>
            <person name="Kyrpides N.C."/>
            <person name="Klenk H.P."/>
            <person name="Lapidus A."/>
        </authorList>
    </citation>
    <scope>NUCLEOTIDE SEQUENCE [LARGE SCALE GENOMIC DNA]</scope>
    <source>
        <strain evidence="3">DSM 44963</strain>
    </source>
</reference>
<accession>D6TMP8</accession>
<feature type="transmembrane region" description="Helical" evidence="1">
    <location>
        <begin position="35"/>
        <end position="53"/>
    </location>
</feature>
<dbReference type="InParanoid" id="D6TMP8"/>
<sequence>MRDIAVPLRKPERDSASRESGVGFRIKEVWLEVEIVGSPAISLLMTFFLVIAMKMH</sequence>
<keyword evidence="1" id="KW-0812">Transmembrane</keyword>
<organism evidence="2 3">
    <name type="scientific">Ktedonobacter racemifer DSM 44963</name>
    <dbReference type="NCBI Taxonomy" id="485913"/>
    <lineage>
        <taxon>Bacteria</taxon>
        <taxon>Bacillati</taxon>
        <taxon>Chloroflexota</taxon>
        <taxon>Ktedonobacteria</taxon>
        <taxon>Ktedonobacterales</taxon>
        <taxon>Ktedonobacteraceae</taxon>
        <taxon>Ktedonobacter</taxon>
    </lineage>
</organism>
<dbReference type="Proteomes" id="UP000004508">
    <property type="component" value="Unassembled WGS sequence"/>
</dbReference>
<gene>
    <name evidence="2" type="ORF">Krac_8369</name>
</gene>
<dbReference type="EMBL" id="ADVG01000002">
    <property type="protein sequence ID" value="EFH87048.1"/>
    <property type="molecule type" value="Genomic_DNA"/>
</dbReference>
<keyword evidence="3" id="KW-1185">Reference proteome</keyword>
<dbReference type="STRING" id="485913.Krac_8369"/>
<evidence type="ECO:0000313" key="2">
    <source>
        <dbReference type="EMBL" id="EFH87048.1"/>
    </source>
</evidence>